<dbReference type="Proteomes" id="UP001652628">
    <property type="component" value="Chromosome 3"/>
</dbReference>
<proteinExistence type="predicted"/>
<feature type="signal peptide" evidence="2">
    <location>
        <begin position="1"/>
        <end position="23"/>
    </location>
</feature>
<protein>
    <submittedName>
        <fullName evidence="4">Uncharacterized protein</fullName>
    </submittedName>
</protein>
<feature type="compositionally biased region" description="Polar residues" evidence="1">
    <location>
        <begin position="76"/>
        <end position="87"/>
    </location>
</feature>
<reference evidence="4" key="1">
    <citation type="submission" date="2025-08" db="UniProtKB">
        <authorList>
            <consortium name="RefSeq"/>
        </authorList>
    </citation>
    <scope>IDENTIFICATION</scope>
</reference>
<dbReference type="GeneID" id="118877211"/>
<accession>A0AB40D9W8</accession>
<feature type="region of interest" description="Disordered" evidence="1">
    <location>
        <begin position="42"/>
        <end position="87"/>
    </location>
</feature>
<evidence type="ECO:0000256" key="1">
    <source>
        <dbReference type="SAM" id="MobiDB-lite"/>
    </source>
</evidence>
<evidence type="ECO:0000256" key="2">
    <source>
        <dbReference type="SAM" id="SignalP"/>
    </source>
</evidence>
<gene>
    <name evidence="4" type="primary">LOC118877211</name>
</gene>
<evidence type="ECO:0000313" key="3">
    <source>
        <dbReference type="Proteomes" id="UP001652628"/>
    </source>
</evidence>
<keyword evidence="3" id="KW-1185">Reference proteome</keyword>
<organism evidence="3 4">
    <name type="scientific">Drosophila suzukii</name>
    <name type="common">Spotted-wing drosophila fruit fly</name>
    <dbReference type="NCBI Taxonomy" id="28584"/>
    <lineage>
        <taxon>Eukaryota</taxon>
        <taxon>Metazoa</taxon>
        <taxon>Ecdysozoa</taxon>
        <taxon>Arthropoda</taxon>
        <taxon>Hexapoda</taxon>
        <taxon>Insecta</taxon>
        <taxon>Pterygota</taxon>
        <taxon>Neoptera</taxon>
        <taxon>Endopterygota</taxon>
        <taxon>Diptera</taxon>
        <taxon>Brachycera</taxon>
        <taxon>Muscomorpha</taxon>
        <taxon>Ephydroidea</taxon>
        <taxon>Drosophilidae</taxon>
        <taxon>Drosophila</taxon>
        <taxon>Sophophora</taxon>
    </lineage>
</organism>
<name>A0AB40D9W8_DROSZ</name>
<feature type="compositionally biased region" description="Acidic residues" evidence="1">
    <location>
        <begin position="44"/>
        <end position="54"/>
    </location>
</feature>
<dbReference type="AlphaFoldDB" id="A0AB40D9W8"/>
<dbReference type="RefSeq" id="XP_065721035.2">
    <property type="nucleotide sequence ID" value="XM_065864963.2"/>
</dbReference>
<keyword evidence="2" id="KW-0732">Signal</keyword>
<feature type="chain" id="PRO_5046373159" evidence="2">
    <location>
        <begin position="24"/>
        <end position="87"/>
    </location>
</feature>
<evidence type="ECO:0000313" key="4">
    <source>
        <dbReference type="RefSeq" id="XP_065721035.2"/>
    </source>
</evidence>
<sequence>MQSNKVLLLFFGVLAMVIAASLSSKVVDQDNDAISDRRYRWELSEDSDEPANDDSDGRVDGSDIIISESIEYKPASSKSNESGSTEA</sequence>